<keyword evidence="1" id="KW-1133">Transmembrane helix</keyword>
<feature type="transmembrane region" description="Helical" evidence="1">
    <location>
        <begin position="109"/>
        <end position="128"/>
    </location>
</feature>
<dbReference type="GeneID" id="19209434"/>
<dbReference type="InterPro" id="IPR045340">
    <property type="entry name" value="DUF6533"/>
</dbReference>
<feature type="transmembrane region" description="Helical" evidence="1">
    <location>
        <begin position="148"/>
        <end position="175"/>
    </location>
</feature>
<dbReference type="OrthoDB" id="3350812at2759"/>
<dbReference type="KEGG" id="cput:CONPUDRAFT_75839"/>
<feature type="domain" description="DUF6533" evidence="2">
    <location>
        <begin position="32"/>
        <end position="65"/>
    </location>
</feature>
<dbReference type="RefSeq" id="XP_007772418.1">
    <property type="nucleotide sequence ID" value="XM_007774228.1"/>
</dbReference>
<feature type="transmembrane region" description="Helical" evidence="1">
    <location>
        <begin position="182"/>
        <end position="198"/>
    </location>
</feature>
<reference evidence="4" key="1">
    <citation type="journal article" date="2012" name="Science">
        <title>The Paleozoic origin of enzymatic lignin decomposition reconstructed from 31 fungal genomes.</title>
        <authorList>
            <person name="Floudas D."/>
            <person name="Binder M."/>
            <person name="Riley R."/>
            <person name="Barry K."/>
            <person name="Blanchette R.A."/>
            <person name="Henrissat B."/>
            <person name="Martinez A.T."/>
            <person name="Otillar R."/>
            <person name="Spatafora J.W."/>
            <person name="Yadav J.S."/>
            <person name="Aerts A."/>
            <person name="Benoit I."/>
            <person name="Boyd A."/>
            <person name="Carlson A."/>
            <person name="Copeland A."/>
            <person name="Coutinho P.M."/>
            <person name="de Vries R.P."/>
            <person name="Ferreira P."/>
            <person name="Findley K."/>
            <person name="Foster B."/>
            <person name="Gaskell J."/>
            <person name="Glotzer D."/>
            <person name="Gorecki P."/>
            <person name="Heitman J."/>
            <person name="Hesse C."/>
            <person name="Hori C."/>
            <person name="Igarashi K."/>
            <person name="Jurgens J.A."/>
            <person name="Kallen N."/>
            <person name="Kersten P."/>
            <person name="Kohler A."/>
            <person name="Kuees U."/>
            <person name="Kumar T.K.A."/>
            <person name="Kuo A."/>
            <person name="LaButti K."/>
            <person name="Larrondo L.F."/>
            <person name="Lindquist E."/>
            <person name="Ling A."/>
            <person name="Lombard V."/>
            <person name="Lucas S."/>
            <person name="Lundell T."/>
            <person name="Martin R."/>
            <person name="McLaughlin D.J."/>
            <person name="Morgenstern I."/>
            <person name="Morin E."/>
            <person name="Murat C."/>
            <person name="Nagy L.G."/>
            <person name="Nolan M."/>
            <person name="Ohm R.A."/>
            <person name="Patyshakuliyeva A."/>
            <person name="Rokas A."/>
            <person name="Ruiz-Duenas F.J."/>
            <person name="Sabat G."/>
            <person name="Salamov A."/>
            <person name="Samejima M."/>
            <person name="Schmutz J."/>
            <person name="Slot J.C."/>
            <person name="St John F."/>
            <person name="Stenlid J."/>
            <person name="Sun H."/>
            <person name="Sun S."/>
            <person name="Syed K."/>
            <person name="Tsang A."/>
            <person name="Wiebenga A."/>
            <person name="Young D."/>
            <person name="Pisabarro A."/>
            <person name="Eastwood D.C."/>
            <person name="Martin F."/>
            <person name="Cullen D."/>
            <person name="Grigoriev I.V."/>
            <person name="Hibbett D.S."/>
        </authorList>
    </citation>
    <scope>NUCLEOTIDE SEQUENCE [LARGE SCALE GENOMIC DNA]</scope>
    <source>
        <strain evidence="4">RWD-64-598 SS2</strain>
    </source>
</reference>
<evidence type="ECO:0000313" key="3">
    <source>
        <dbReference type="EMBL" id="EIW77010.1"/>
    </source>
</evidence>
<evidence type="ECO:0000313" key="4">
    <source>
        <dbReference type="Proteomes" id="UP000053558"/>
    </source>
</evidence>
<dbReference type="Pfam" id="PF20151">
    <property type="entry name" value="DUF6533"/>
    <property type="match status" value="1"/>
</dbReference>
<gene>
    <name evidence="3" type="ORF">CONPUDRAFT_75839</name>
</gene>
<sequence length="263" mass="30456">MNFSSSIDSYEENVSLRNVTQLNTYVTFPSKIHDTLTNLDLEVRYIWKEPWNCVKVLYLWTRYATYANPIVGLVYRIDTFGIVVSEHSNEIKVVLGVRTWALWRQSRKVATIIMAVYTCKIVVVIFLMNRFLQETTITSVPGHPGCFVIGNGVLLRVVWSTILFAESVWITFMVVKFFHDCFFYYVLLSVLVIVVIAPRQSTDSPIAEFNFGSDGCTLHTCTHYVLRVHCSPDDPFKKGSRPRIELRDCNNRQRIDFPRGTRY</sequence>
<keyword evidence="1" id="KW-0812">Transmembrane</keyword>
<dbReference type="Proteomes" id="UP000053558">
    <property type="component" value="Unassembled WGS sequence"/>
</dbReference>
<evidence type="ECO:0000259" key="2">
    <source>
        <dbReference type="Pfam" id="PF20151"/>
    </source>
</evidence>
<accession>A0A5M3MDQ5</accession>
<evidence type="ECO:0000256" key="1">
    <source>
        <dbReference type="SAM" id="Phobius"/>
    </source>
</evidence>
<organism evidence="3 4">
    <name type="scientific">Coniophora puteana (strain RWD-64-598)</name>
    <name type="common">Brown rot fungus</name>
    <dbReference type="NCBI Taxonomy" id="741705"/>
    <lineage>
        <taxon>Eukaryota</taxon>
        <taxon>Fungi</taxon>
        <taxon>Dikarya</taxon>
        <taxon>Basidiomycota</taxon>
        <taxon>Agaricomycotina</taxon>
        <taxon>Agaricomycetes</taxon>
        <taxon>Agaricomycetidae</taxon>
        <taxon>Boletales</taxon>
        <taxon>Coniophorineae</taxon>
        <taxon>Coniophoraceae</taxon>
        <taxon>Coniophora</taxon>
    </lineage>
</organism>
<name>A0A5M3MDQ5_CONPW</name>
<keyword evidence="4" id="KW-1185">Reference proteome</keyword>
<dbReference type="AlphaFoldDB" id="A0A5M3MDQ5"/>
<protein>
    <recommendedName>
        <fullName evidence="2">DUF6533 domain-containing protein</fullName>
    </recommendedName>
</protein>
<comment type="caution">
    <text evidence="3">The sequence shown here is derived from an EMBL/GenBank/DDBJ whole genome shotgun (WGS) entry which is preliminary data.</text>
</comment>
<proteinExistence type="predicted"/>
<keyword evidence="1" id="KW-0472">Membrane</keyword>
<dbReference type="EMBL" id="JH711584">
    <property type="protein sequence ID" value="EIW77010.1"/>
    <property type="molecule type" value="Genomic_DNA"/>
</dbReference>